<sequence length="127" mass="14471">MSTLNSSDPTEQAEAAAHDGRAGGNKTKSDKQHDGTATAKECSPRRRKRSGDKHKKNRRSNRSKVTAMERLREERLLQESIQRHTRVFSVSRNPEFFVRVEPKDIRGEEDWPEAAHTVSEEEADAED</sequence>
<accession>A0A6U3T1A4</accession>
<reference evidence="3" key="1">
    <citation type="submission" date="2021-01" db="EMBL/GenBank/DDBJ databases">
        <authorList>
            <person name="Corre E."/>
            <person name="Pelletier E."/>
            <person name="Niang G."/>
            <person name="Scheremetjew M."/>
            <person name="Finn R."/>
            <person name="Kale V."/>
            <person name="Holt S."/>
            <person name="Cochrane G."/>
            <person name="Meng A."/>
            <person name="Brown T."/>
            <person name="Cohen L."/>
        </authorList>
    </citation>
    <scope>NUCLEOTIDE SEQUENCE</scope>
    <source>
        <strain evidence="3">SM1012Den-03</strain>
    </source>
</reference>
<feature type="compositionally biased region" description="Basic and acidic residues" evidence="1">
    <location>
        <begin position="16"/>
        <end position="34"/>
    </location>
</feature>
<gene>
    <name evidence="2" type="ORF">SMAR0320_LOCUS2785</name>
    <name evidence="3" type="ORF">SMAR0320_LOCUS2786</name>
</gene>
<name>A0A6U3T1A4_9STRA</name>
<feature type="compositionally biased region" description="Polar residues" evidence="1">
    <location>
        <begin position="1"/>
        <end position="10"/>
    </location>
</feature>
<dbReference type="EMBL" id="HBGZ01004087">
    <property type="protein sequence ID" value="CAD9578319.1"/>
    <property type="molecule type" value="Transcribed_RNA"/>
</dbReference>
<dbReference type="EMBL" id="HBGZ01004088">
    <property type="protein sequence ID" value="CAD9578326.1"/>
    <property type="molecule type" value="Transcribed_RNA"/>
</dbReference>
<evidence type="ECO:0000313" key="3">
    <source>
        <dbReference type="EMBL" id="CAD9578326.1"/>
    </source>
</evidence>
<evidence type="ECO:0000313" key="2">
    <source>
        <dbReference type="EMBL" id="CAD9578319.1"/>
    </source>
</evidence>
<evidence type="ECO:0000256" key="1">
    <source>
        <dbReference type="SAM" id="MobiDB-lite"/>
    </source>
</evidence>
<feature type="compositionally biased region" description="Basic residues" evidence="1">
    <location>
        <begin position="45"/>
        <end position="62"/>
    </location>
</feature>
<dbReference type="AlphaFoldDB" id="A0A6U3T1A4"/>
<feature type="region of interest" description="Disordered" evidence="1">
    <location>
        <begin position="108"/>
        <end position="127"/>
    </location>
</feature>
<feature type="region of interest" description="Disordered" evidence="1">
    <location>
        <begin position="1"/>
        <end position="72"/>
    </location>
</feature>
<protein>
    <submittedName>
        <fullName evidence="3">Uncharacterized protein</fullName>
    </submittedName>
</protein>
<proteinExistence type="predicted"/>
<organism evidence="3">
    <name type="scientific">Skeletonema marinoi</name>
    <dbReference type="NCBI Taxonomy" id="267567"/>
    <lineage>
        <taxon>Eukaryota</taxon>
        <taxon>Sar</taxon>
        <taxon>Stramenopiles</taxon>
        <taxon>Ochrophyta</taxon>
        <taxon>Bacillariophyta</taxon>
        <taxon>Coscinodiscophyceae</taxon>
        <taxon>Thalassiosirophycidae</taxon>
        <taxon>Thalassiosirales</taxon>
        <taxon>Skeletonemataceae</taxon>
        <taxon>Skeletonema</taxon>
        <taxon>Skeletonema marinoi-dohrnii complex</taxon>
    </lineage>
</organism>